<accession>A0A0C4DK82</accession>
<reference evidence="3" key="1">
    <citation type="submission" date="2010-05" db="EMBL/GenBank/DDBJ databases">
        <title>The genome sequence of Magnaporthe poae strain ATCC 64411.</title>
        <authorList>
            <person name="Ma L.-J."/>
            <person name="Dead R."/>
            <person name="Young S."/>
            <person name="Zeng Q."/>
            <person name="Koehrsen M."/>
            <person name="Alvarado L."/>
            <person name="Berlin A."/>
            <person name="Chapman S.B."/>
            <person name="Chen Z."/>
            <person name="Freedman E."/>
            <person name="Gellesch M."/>
            <person name="Goldberg J."/>
            <person name="Griggs A."/>
            <person name="Gujja S."/>
            <person name="Heilman E.R."/>
            <person name="Heiman D."/>
            <person name="Hepburn T."/>
            <person name="Howarth C."/>
            <person name="Jen D."/>
            <person name="Larson L."/>
            <person name="Mehta T."/>
            <person name="Neiman D."/>
            <person name="Pearson M."/>
            <person name="Roberts A."/>
            <person name="Saif S."/>
            <person name="Shea T."/>
            <person name="Shenoy N."/>
            <person name="Sisk P."/>
            <person name="Stolte C."/>
            <person name="Sykes S."/>
            <person name="Walk T."/>
            <person name="White J."/>
            <person name="Yandava C."/>
            <person name="Haas B."/>
            <person name="Nusbaum C."/>
            <person name="Birren B."/>
        </authorList>
    </citation>
    <scope>NUCLEOTIDE SEQUENCE [LARGE SCALE GENOMIC DNA]</scope>
    <source>
        <strain evidence="3">ATCC 64411 / 73-15</strain>
    </source>
</reference>
<reference evidence="1" key="3">
    <citation type="submission" date="2011-03" db="EMBL/GenBank/DDBJ databases">
        <title>Annotation of Magnaporthe poae ATCC 64411.</title>
        <authorList>
            <person name="Ma L.-J."/>
            <person name="Dead R."/>
            <person name="Young S.K."/>
            <person name="Zeng Q."/>
            <person name="Gargeya S."/>
            <person name="Fitzgerald M."/>
            <person name="Haas B."/>
            <person name="Abouelleil A."/>
            <person name="Alvarado L."/>
            <person name="Arachchi H.M."/>
            <person name="Berlin A."/>
            <person name="Brown A."/>
            <person name="Chapman S.B."/>
            <person name="Chen Z."/>
            <person name="Dunbar C."/>
            <person name="Freedman E."/>
            <person name="Gearin G."/>
            <person name="Gellesch M."/>
            <person name="Goldberg J."/>
            <person name="Griggs A."/>
            <person name="Gujja S."/>
            <person name="Heiman D."/>
            <person name="Howarth C."/>
            <person name="Larson L."/>
            <person name="Lui A."/>
            <person name="MacDonald P.J.P."/>
            <person name="Mehta T."/>
            <person name="Montmayeur A."/>
            <person name="Murphy C."/>
            <person name="Neiman D."/>
            <person name="Pearson M."/>
            <person name="Priest M."/>
            <person name="Roberts A."/>
            <person name="Saif S."/>
            <person name="Shea T."/>
            <person name="Shenoy N."/>
            <person name="Sisk P."/>
            <person name="Stolte C."/>
            <person name="Sykes S."/>
            <person name="Yandava C."/>
            <person name="Wortman J."/>
            <person name="Nusbaum C."/>
            <person name="Birren B."/>
        </authorList>
    </citation>
    <scope>NUCLEOTIDE SEQUENCE</scope>
    <source>
        <strain evidence="1">ATCC 64411</strain>
    </source>
</reference>
<reference evidence="1" key="2">
    <citation type="submission" date="2010-05" db="EMBL/GenBank/DDBJ databases">
        <title>The Genome Sequence of Magnaporthe poae strain ATCC 64411.</title>
        <authorList>
            <consortium name="The Broad Institute Genome Sequencing Platform"/>
            <consortium name="Broad Institute Genome Sequencing Center for Infectious Disease"/>
            <person name="Ma L.-J."/>
            <person name="Dead R."/>
            <person name="Young S."/>
            <person name="Zeng Q."/>
            <person name="Koehrsen M."/>
            <person name="Alvarado L."/>
            <person name="Berlin A."/>
            <person name="Chapman S.B."/>
            <person name="Chen Z."/>
            <person name="Freedman E."/>
            <person name="Gellesch M."/>
            <person name="Goldberg J."/>
            <person name="Griggs A."/>
            <person name="Gujja S."/>
            <person name="Heilman E.R."/>
            <person name="Heiman D."/>
            <person name="Hepburn T."/>
            <person name="Howarth C."/>
            <person name="Jen D."/>
            <person name="Larson L."/>
            <person name="Mehta T."/>
            <person name="Neiman D."/>
            <person name="Pearson M."/>
            <person name="Roberts A."/>
            <person name="Saif S."/>
            <person name="Shea T."/>
            <person name="Shenoy N."/>
            <person name="Sisk P."/>
            <person name="Stolte C."/>
            <person name="Sykes S."/>
            <person name="Walk T."/>
            <person name="White J."/>
            <person name="Yandava C."/>
            <person name="Haas B."/>
            <person name="Nusbaum C."/>
            <person name="Birren B."/>
        </authorList>
    </citation>
    <scope>NUCLEOTIDE SEQUENCE</scope>
    <source>
        <strain evidence="1">ATCC 64411</strain>
    </source>
</reference>
<dbReference type="Proteomes" id="UP000011715">
    <property type="component" value="Unassembled WGS sequence"/>
</dbReference>
<dbReference type="EMBL" id="ADBL01000029">
    <property type="status" value="NOT_ANNOTATED_CDS"/>
    <property type="molecule type" value="Genomic_DNA"/>
</dbReference>
<gene>
    <name evidence="1" type="ORF">MAPG_00145</name>
</gene>
<reference evidence="2" key="4">
    <citation type="journal article" date="2015" name="G3 (Bethesda)">
        <title>Genome sequences of three phytopathogenic species of the Magnaporthaceae family of fungi.</title>
        <authorList>
            <person name="Okagaki L.H."/>
            <person name="Nunes C.C."/>
            <person name="Sailsbery J."/>
            <person name="Clay B."/>
            <person name="Brown D."/>
            <person name="John T."/>
            <person name="Oh Y."/>
            <person name="Young N."/>
            <person name="Fitzgerald M."/>
            <person name="Haas B.J."/>
            <person name="Zeng Q."/>
            <person name="Young S."/>
            <person name="Adiconis X."/>
            <person name="Fan L."/>
            <person name="Levin J.Z."/>
            <person name="Mitchell T.K."/>
            <person name="Okubara P.A."/>
            <person name="Farman M.L."/>
            <person name="Kohn L.M."/>
            <person name="Birren B."/>
            <person name="Ma L.-J."/>
            <person name="Dean R.A."/>
        </authorList>
    </citation>
    <scope>NUCLEOTIDE SEQUENCE</scope>
    <source>
        <strain evidence="2">ATCC 64411 / 73-15</strain>
    </source>
</reference>
<protein>
    <submittedName>
        <fullName evidence="1 2">Uncharacterized protein</fullName>
    </submittedName>
</protein>
<name>A0A0C4DK82_MAGP6</name>
<reference evidence="2" key="5">
    <citation type="submission" date="2015-06" db="UniProtKB">
        <authorList>
            <consortium name="EnsemblFungi"/>
        </authorList>
    </citation>
    <scope>IDENTIFICATION</scope>
    <source>
        <strain evidence="2">ATCC 64411</strain>
    </source>
</reference>
<evidence type="ECO:0000313" key="1">
    <source>
        <dbReference type="EMBL" id="KLU81050.1"/>
    </source>
</evidence>
<organism evidence="2 3">
    <name type="scientific">Magnaporthiopsis poae (strain ATCC 64411 / 73-15)</name>
    <name type="common">Kentucky bluegrass fungus</name>
    <name type="synonym">Magnaporthe poae</name>
    <dbReference type="NCBI Taxonomy" id="644358"/>
    <lineage>
        <taxon>Eukaryota</taxon>
        <taxon>Fungi</taxon>
        <taxon>Dikarya</taxon>
        <taxon>Ascomycota</taxon>
        <taxon>Pezizomycotina</taxon>
        <taxon>Sordariomycetes</taxon>
        <taxon>Sordariomycetidae</taxon>
        <taxon>Magnaporthales</taxon>
        <taxon>Magnaporthaceae</taxon>
        <taxon>Magnaporthiopsis</taxon>
    </lineage>
</organism>
<dbReference type="EnsemblFungi" id="MAPG_00145T0">
    <property type="protein sequence ID" value="MAPG_00145T0"/>
    <property type="gene ID" value="MAPG_00145"/>
</dbReference>
<sequence>MYSGRHPPRFAPNLLAVPKPRTYNLSALSGTTIIREWNPDRPVRVSGVGVFNLGTMQTPTNQMFQALTAT</sequence>
<dbReference type="EMBL" id="GL876966">
    <property type="protein sequence ID" value="KLU81050.1"/>
    <property type="molecule type" value="Genomic_DNA"/>
</dbReference>
<proteinExistence type="predicted"/>
<dbReference type="VEuPathDB" id="FungiDB:MAPG_00145"/>
<keyword evidence="3" id="KW-1185">Reference proteome</keyword>
<dbReference type="AlphaFoldDB" id="A0A0C4DK82"/>
<evidence type="ECO:0000313" key="3">
    <source>
        <dbReference type="Proteomes" id="UP000011715"/>
    </source>
</evidence>
<evidence type="ECO:0000313" key="2">
    <source>
        <dbReference type="EnsemblFungi" id="MAPG_00145T0"/>
    </source>
</evidence>